<keyword evidence="1" id="KW-1003">Cell membrane</keyword>
<dbReference type="EMBL" id="LR699120">
    <property type="protein sequence ID" value="VVC76993.1"/>
    <property type="molecule type" value="Genomic_DNA"/>
</dbReference>
<dbReference type="KEGG" id="asip:AQUSIP_23200"/>
<protein>
    <recommendedName>
        <fullName evidence="1">Probable queuosine precursor transporter</fullName>
        <shortName evidence="1">Q precursor transporter</shortName>
    </recommendedName>
</protein>
<dbReference type="NCBIfam" id="TIGR00697">
    <property type="entry name" value="queuosine precursor transporter"/>
    <property type="match status" value="1"/>
</dbReference>
<feature type="transmembrane region" description="Helical" evidence="1">
    <location>
        <begin position="35"/>
        <end position="57"/>
    </location>
</feature>
<sequence length="244" mass="27379">MKNLNIQSNNLWLLTLSYSTIIVIANWFDARLIKIVNLVTDAGTLIFPLTFLLSDLITEVYGYKYARRAIWCGFLFNGLFIVYGQIVIHLPGPDYPNNNALFDAVMTMNTRVLLASAISYICAEPLNSIIMAKLKLRWQGRAMGARFIASTVAASGLDSWIFGIIAFYGMIQIEHLLSLILTMWLIKVMVEITGLPISVSLAAALKRVEKLDVYDLHTKFGIFSLDTHYTSGENRYLKAPGKTD</sequence>
<keyword evidence="1" id="KW-0813">Transport</keyword>
<reference evidence="2 3" key="1">
    <citation type="submission" date="2019-08" db="EMBL/GenBank/DDBJ databases">
        <authorList>
            <person name="Guy L."/>
        </authorList>
    </citation>
    <scope>NUCLEOTIDE SEQUENCE [LARGE SCALE GENOMIC DNA]</scope>
    <source>
        <strain evidence="2 3">SGT-108</strain>
    </source>
</reference>
<dbReference type="Pfam" id="PF02592">
    <property type="entry name" value="Vut_1"/>
    <property type="match status" value="1"/>
</dbReference>
<comment type="subcellular location">
    <subcellularLocation>
        <location evidence="1">Cell inner membrane</location>
        <topology evidence="1">Multi-pass membrane protein</topology>
    </subcellularLocation>
</comment>
<dbReference type="InterPro" id="IPR003744">
    <property type="entry name" value="YhhQ"/>
</dbReference>
<evidence type="ECO:0000256" key="1">
    <source>
        <dbReference type="HAMAP-Rule" id="MF_02088"/>
    </source>
</evidence>
<feature type="transmembrane region" description="Helical" evidence="1">
    <location>
        <begin position="147"/>
        <end position="171"/>
    </location>
</feature>
<dbReference type="PANTHER" id="PTHR34300:SF2">
    <property type="entry name" value="QUEUOSINE PRECURSOR TRANSPORTER-RELATED"/>
    <property type="match status" value="1"/>
</dbReference>
<dbReference type="GO" id="GO:0022857">
    <property type="term" value="F:transmembrane transporter activity"/>
    <property type="evidence" value="ECO:0007669"/>
    <property type="project" value="UniProtKB-UniRule"/>
</dbReference>
<proteinExistence type="inferred from homology"/>
<keyword evidence="3" id="KW-1185">Reference proteome</keyword>
<gene>
    <name evidence="2" type="ORF">AQUSIP_23200</name>
</gene>
<feature type="transmembrane region" description="Helical" evidence="1">
    <location>
        <begin position="108"/>
        <end position="126"/>
    </location>
</feature>
<name>A0A5E4PKZ4_9COXI</name>
<evidence type="ECO:0000313" key="2">
    <source>
        <dbReference type="EMBL" id="VVC76993.1"/>
    </source>
</evidence>
<dbReference type="HAMAP" id="MF_02088">
    <property type="entry name" value="Q_prec_transport"/>
    <property type="match status" value="1"/>
</dbReference>
<keyword evidence="1" id="KW-0997">Cell inner membrane</keyword>
<dbReference type="PANTHER" id="PTHR34300">
    <property type="entry name" value="QUEUOSINE PRECURSOR TRANSPORTER-RELATED"/>
    <property type="match status" value="1"/>
</dbReference>
<dbReference type="AlphaFoldDB" id="A0A5E4PKZ4"/>
<feature type="transmembrane region" description="Helical" evidence="1">
    <location>
        <begin position="12"/>
        <end position="29"/>
    </location>
</feature>
<keyword evidence="1" id="KW-0812">Transmembrane</keyword>
<dbReference type="OrthoDB" id="9805479at2"/>
<comment type="similarity">
    <text evidence="1">Belongs to the vitamin uptake transporter (VUT/ECF) (TC 2.A.88) family. Q precursor transporter subfamily.</text>
</comment>
<dbReference type="Proteomes" id="UP000324194">
    <property type="component" value="Chromosome 2"/>
</dbReference>
<organism evidence="2 3">
    <name type="scientific">Aquicella siphonis</name>
    <dbReference type="NCBI Taxonomy" id="254247"/>
    <lineage>
        <taxon>Bacteria</taxon>
        <taxon>Pseudomonadati</taxon>
        <taxon>Pseudomonadota</taxon>
        <taxon>Gammaproteobacteria</taxon>
        <taxon>Legionellales</taxon>
        <taxon>Coxiellaceae</taxon>
        <taxon>Aquicella</taxon>
    </lineage>
</organism>
<evidence type="ECO:0000313" key="3">
    <source>
        <dbReference type="Proteomes" id="UP000324194"/>
    </source>
</evidence>
<feature type="transmembrane region" description="Helical" evidence="1">
    <location>
        <begin position="183"/>
        <end position="205"/>
    </location>
</feature>
<dbReference type="RefSeq" id="WP_148340400.1">
    <property type="nucleotide sequence ID" value="NZ_LR699120.1"/>
</dbReference>
<accession>A0A5E4PKZ4</accession>
<keyword evidence="1" id="KW-1133">Transmembrane helix</keyword>
<keyword evidence="1" id="KW-0472">Membrane</keyword>
<dbReference type="GO" id="GO:0005886">
    <property type="term" value="C:plasma membrane"/>
    <property type="evidence" value="ECO:0007669"/>
    <property type="project" value="UniProtKB-SubCell"/>
</dbReference>
<feature type="transmembrane region" description="Helical" evidence="1">
    <location>
        <begin position="69"/>
        <end position="88"/>
    </location>
</feature>
<comment type="function">
    <text evidence="1">Involved in the import of queuosine (Q) precursors, required for Q precursor salvage.</text>
</comment>